<dbReference type="SUPFAM" id="SSF46785">
    <property type="entry name" value="Winged helix' DNA-binding domain"/>
    <property type="match status" value="1"/>
</dbReference>
<dbReference type="InterPro" id="IPR036390">
    <property type="entry name" value="WH_DNA-bd_sf"/>
</dbReference>
<dbReference type="EMBL" id="JBHTCT010000005">
    <property type="protein sequence ID" value="MFC7364179.1"/>
    <property type="molecule type" value="Genomic_DNA"/>
</dbReference>
<keyword evidence="1" id="KW-0805">Transcription regulation</keyword>
<keyword evidence="3" id="KW-0804">Transcription</keyword>
<dbReference type="PANTHER" id="PTHR30136">
    <property type="entry name" value="HELIX-TURN-HELIX TRANSCRIPTIONAL REGULATOR, ICLR FAMILY"/>
    <property type="match status" value="1"/>
</dbReference>
<evidence type="ECO:0000313" key="7">
    <source>
        <dbReference type="Proteomes" id="UP001596483"/>
    </source>
</evidence>
<reference evidence="7" key="1">
    <citation type="journal article" date="2019" name="Int. J. Syst. Evol. Microbiol.">
        <title>The Global Catalogue of Microorganisms (GCM) 10K type strain sequencing project: providing services to taxonomists for standard genome sequencing and annotation.</title>
        <authorList>
            <consortium name="The Broad Institute Genomics Platform"/>
            <consortium name="The Broad Institute Genome Sequencing Center for Infectious Disease"/>
            <person name="Wu L."/>
            <person name="Ma J."/>
        </authorList>
    </citation>
    <scope>NUCLEOTIDE SEQUENCE [LARGE SCALE GENOMIC DNA]</scope>
    <source>
        <strain evidence="7">JCM 4738</strain>
    </source>
</reference>
<evidence type="ECO:0000256" key="2">
    <source>
        <dbReference type="ARBA" id="ARBA00023125"/>
    </source>
</evidence>
<evidence type="ECO:0000256" key="3">
    <source>
        <dbReference type="ARBA" id="ARBA00023163"/>
    </source>
</evidence>
<accession>A0ABW2NCQ2</accession>
<gene>
    <name evidence="6" type="ORF">ACFQQH_03240</name>
</gene>
<dbReference type="SMART" id="SM00346">
    <property type="entry name" value="HTH_ICLR"/>
    <property type="match status" value="1"/>
</dbReference>
<name>A0ABW2NCQ2_9BACL</name>
<proteinExistence type="predicted"/>
<dbReference type="InterPro" id="IPR050707">
    <property type="entry name" value="HTH_MetabolicPath_Reg"/>
</dbReference>
<keyword evidence="2" id="KW-0238">DNA-binding</keyword>
<evidence type="ECO:0000259" key="5">
    <source>
        <dbReference type="PROSITE" id="PS51078"/>
    </source>
</evidence>
<feature type="domain" description="IclR-ED" evidence="5">
    <location>
        <begin position="77"/>
        <end position="258"/>
    </location>
</feature>
<feature type="domain" description="HTH iclR-type" evidence="4">
    <location>
        <begin position="13"/>
        <end position="76"/>
    </location>
</feature>
<dbReference type="InterPro" id="IPR014757">
    <property type="entry name" value="Tscrpt_reg_IclR_C"/>
</dbReference>
<dbReference type="Pfam" id="PF09339">
    <property type="entry name" value="HTH_IclR"/>
    <property type="match status" value="1"/>
</dbReference>
<sequence>MDVTTPEKKTYLSPAVKSATEIITFLSKYKNKKSTLTEISKGVGINSSTCYRILKTLVDQKVLNYKEETKQFSLGSYLIVLGKRASEFIDYLEIAREYLAEVSKLTNSTTGIVQRIGDEWLYIDKAIPDSPYSIAIKEGQRFKMNAGATAKLFMAYLSSEEREEILDRIGIERYTNSTKFNREEFLSEMPAIKEQGFSISIEEHIEGISGISLPVFSKSGEIEFAITVVMLSNGKTSEELKAIANELKSVTDELSKLI</sequence>
<dbReference type="Pfam" id="PF01614">
    <property type="entry name" value="IclR_C"/>
    <property type="match status" value="1"/>
</dbReference>
<dbReference type="PANTHER" id="PTHR30136:SF7">
    <property type="entry name" value="HTH-TYPE TRANSCRIPTIONAL REGULATOR KDGR-RELATED"/>
    <property type="match status" value="1"/>
</dbReference>
<dbReference type="PROSITE" id="PS51078">
    <property type="entry name" value="ICLR_ED"/>
    <property type="match status" value="1"/>
</dbReference>
<evidence type="ECO:0000313" key="6">
    <source>
        <dbReference type="EMBL" id="MFC7364179.1"/>
    </source>
</evidence>
<dbReference type="Gene3D" id="3.30.450.40">
    <property type="match status" value="1"/>
</dbReference>
<evidence type="ECO:0000256" key="1">
    <source>
        <dbReference type="ARBA" id="ARBA00023015"/>
    </source>
</evidence>
<dbReference type="SUPFAM" id="SSF55781">
    <property type="entry name" value="GAF domain-like"/>
    <property type="match status" value="1"/>
</dbReference>
<comment type="caution">
    <text evidence="6">The sequence shown here is derived from an EMBL/GenBank/DDBJ whole genome shotgun (WGS) entry which is preliminary data.</text>
</comment>
<evidence type="ECO:0000259" key="4">
    <source>
        <dbReference type="PROSITE" id="PS51077"/>
    </source>
</evidence>
<keyword evidence="7" id="KW-1185">Reference proteome</keyword>
<dbReference type="InterPro" id="IPR036388">
    <property type="entry name" value="WH-like_DNA-bd_sf"/>
</dbReference>
<dbReference type="PROSITE" id="PS51077">
    <property type="entry name" value="HTH_ICLR"/>
    <property type="match status" value="1"/>
</dbReference>
<dbReference type="InterPro" id="IPR005471">
    <property type="entry name" value="Tscrpt_reg_IclR_N"/>
</dbReference>
<dbReference type="RefSeq" id="WP_157296207.1">
    <property type="nucleotide sequence ID" value="NZ_JBHTCT010000005.1"/>
</dbReference>
<dbReference type="Gene3D" id="1.10.10.10">
    <property type="entry name" value="Winged helix-like DNA-binding domain superfamily/Winged helix DNA-binding domain"/>
    <property type="match status" value="1"/>
</dbReference>
<protein>
    <submittedName>
        <fullName evidence="6">IclR family transcriptional regulator</fullName>
    </submittedName>
</protein>
<dbReference type="Proteomes" id="UP001596483">
    <property type="component" value="Unassembled WGS sequence"/>
</dbReference>
<organism evidence="6 7">
    <name type="scientific">Bhargavaea changchunensis</name>
    <dbReference type="NCBI Taxonomy" id="2134037"/>
    <lineage>
        <taxon>Bacteria</taxon>
        <taxon>Bacillati</taxon>
        <taxon>Bacillota</taxon>
        <taxon>Bacilli</taxon>
        <taxon>Bacillales</taxon>
        <taxon>Caryophanaceae</taxon>
        <taxon>Bhargavaea</taxon>
    </lineage>
</organism>
<dbReference type="InterPro" id="IPR029016">
    <property type="entry name" value="GAF-like_dom_sf"/>
</dbReference>